<sequence>MAREELSSTGRRLLGAIAQLQRRGRLEDIRERAPHTQRLQYHLAMLVRDGYLTVTNRHPQEYILTDAGTRALTERDTATHPSVGV</sequence>
<keyword evidence="2" id="KW-1185">Reference proteome</keyword>
<dbReference type="AlphaFoldDB" id="A0AAJ4UVU2"/>
<evidence type="ECO:0000313" key="1">
    <source>
        <dbReference type="EMBL" id="RNJ26363.1"/>
    </source>
</evidence>
<reference evidence="1 2" key="1">
    <citation type="submission" date="2018-11" db="EMBL/GenBank/DDBJ databases">
        <title>Genome sequences of Natronomonas sp. CBA1133.</title>
        <authorList>
            <person name="Roh S.W."/>
            <person name="Cha I.-T."/>
        </authorList>
    </citation>
    <scope>NUCLEOTIDE SEQUENCE [LARGE SCALE GENOMIC DNA]</scope>
    <source>
        <strain evidence="1 2">CBA1133</strain>
    </source>
</reference>
<accession>A0AAJ4UVU2</accession>
<organism evidence="1 2">
    <name type="scientific">Halosegnis longus</name>
    <dbReference type="NCBI Taxonomy" id="2216012"/>
    <lineage>
        <taxon>Archaea</taxon>
        <taxon>Methanobacteriati</taxon>
        <taxon>Methanobacteriota</taxon>
        <taxon>Stenosarchaea group</taxon>
        <taxon>Halobacteria</taxon>
        <taxon>Halobacteriales</taxon>
        <taxon>Natronomonadaceae</taxon>
        <taxon>Halosegnis</taxon>
    </lineage>
</organism>
<dbReference type="EMBL" id="RJJC01000001">
    <property type="protein sequence ID" value="RNJ26363.1"/>
    <property type="molecule type" value="Genomic_DNA"/>
</dbReference>
<proteinExistence type="predicted"/>
<comment type="caution">
    <text evidence="1">The sequence shown here is derived from an EMBL/GenBank/DDBJ whole genome shotgun (WGS) entry which is preliminary data.</text>
</comment>
<protein>
    <submittedName>
        <fullName evidence="1">Uncharacterized protein</fullName>
    </submittedName>
</protein>
<gene>
    <name evidence="1" type="ORF">Nmn1133_06580</name>
</gene>
<dbReference type="RefSeq" id="WP_075936265.1">
    <property type="nucleotide sequence ID" value="NZ_BDJH01000002.1"/>
</dbReference>
<name>A0AAJ4UVU2_9EURY</name>
<evidence type="ECO:0000313" key="2">
    <source>
        <dbReference type="Proteomes" id="UP000270581"/>
    </source>
</evidence>
<dbReference type="Proteomes" id="UP000270581">
    <property type="component" value="Unassembled WGS sequence"/>
</dbReference>